<dbReference type="InterPro" id="IPR014710">
    <property type="entry name" value="RmlC-like_jellyroll"/>
</dbReference>
<sequence>MIEHRITSRSVGALGSSGVDMSFLLGPAVSSINTVRILAGGGLGEHPAETWQVFYVLSGLVEVTGSDDTHDAPRTIVLEPEQAVQWAPGEQRSSRALVDSLVVLIEATEQIPSARPL</sequence>
<keyword evidence="2" id="KW-1185">Reference proteome</keyword>
<proteinExistence type="predicted"/>
<comment type="caution">
    <text evidence="1">The sequence shown here is derived from an EMBL/GenBank/DDBJ whole genome shotgun (WGS) entry which is preliminary data.</text>
</comment>
<dbReference type="EMBL" id="SISG01000001">
    <property type="protein sequence ID" value="TBN56366.1"/>
    <property type="molecule type" value="Genomic_DNA"/>
</dbReference>
<protein>
    <recommendedName>
        <fullName evidence="3">Cupin domain-containing protein</fullName>
    </recommendedName>
</protein>
<accession>A0A4Q9GNR4</accession>
<organism evidence="1 2">
    <name type="scientific">Glaciihabitans arcticus</name>
    <dbReference type="NCBI Taxonomy" id="2668039"/>
    <lineage>
        <taxon>Bacteria</taxon>
        <taxon>Bacillati</taxon>
        <taxon>Actinomycetota</taxon>
        <taxon>Actinomycetes</taxon>
        <taxon>Micrococcales</taxon>
        <taxon>Microbacteriaceae</taxon>
        <taxon>Glaciihabitans</taxon>
    </lineage>
</organism>
<name>A0A4Q9GNR4_9MICO</name>
<dbReference type="RefSeq" id="WP_130980476.1">
    <property type="nucleotide sequence ID" value="NZ_SISG01000001.1"/>
</dbReference>
<dbReference type="Gene3D" id="2.60.120.10">
    <property type="entry name" value="Jelly Rolls"/>
    <property type="match status" value="1"/>
</dbReference>
<dbReference type="AlphaFoldDB" id="A0A4Q9GNR4"/>
<reference evidence="2" key="1">
    <citation type="submission" date="2019-02" db="EMBL/GenBank/DDBJ databases">
        <title>Glaciihabitans arcticus sp. nov., a psychrotolerant bacterium isolated from polar soil.</title>
        <authorList>
            <person name="Dahal R.H."/>
        </authorList>
    </citation>
    <scope>NUCLEOTIDE SEQUENCE [LARGE SCALE GENOMIC DNA]</scope>
    <source>
        <strain evidence="2">RP-3-7</strain>
    </source>
</reference>
<dbReference type="Proteomes" id="UP000294194">
    <property type="component" value="Unassembled WGS sequence"/>
</dbReference>
<dbReference type="InterPro" id="IPR011051">
    <property type="entry name" value="RmlC_Cupin_sf"/>
</dbReference>
<evidence type="ECO:0000313" key="2">
    <source>
        <dbReference type="Proteomes" id="UP000294194"/>
    </source>
</evidence>
<gene>
    <name evidence="1" type="ORF">EYE40_02550</name>
</gene>
<dbReference type="SUPFAM" id="SSF51182">
    <property type="entry name" value="RmlC-like cupins"/>
    <property type="match status" value="1"/>
</dbReference>
<evidence type="ECO:0008006" key="3">
    <source>
        <dbReference type="Google" id="ProtNLM"/>
    </source>
</evidence>
<evidence type="ECO:0000313" key="1">
    <source>
        <dbReference type="EMBL" id="TBN56366.1"/>
    </source>
</evidence>